<dbReference type="Gene3D" id="3.40.1000.10">
    <property type="entry name" value="Mog1/PsbP, alpha/beta/alpha sandwich"/>
    <property type="match status" value="1"/>
</dbReference>
<protein>
    <recommendedName>
        <fullName evidence="3">SpoVT-AbrB domain-containing protein</fullName>
    </recommendedName>
</protein>
<dbReference type="PROSITE" id="PS51740">
    <property type="entry name" value="SPOVT_ABRB"/>
    <property type="match status" value="1"/>
</dbReference>
<dbReference type="InterPro" id="IPR007159">
    <property type="entry name" value="SpoVT-AbrB_dom"/>
</dbReference>
<dbReference type="PROSITE" id="PS51257">
    <property type="entry name" value="PROKAR_LIPOPROTEIN"/>
    <property type="match status" value="1"/>
</dbReference>
<reference evidence="4 5" key="1">
    <citation type="submission" date="2024-03" db="EMBL/GenBank/DDBJ databases">
        <title>Human intestinal bacterial collection.</title>
        <authorList>
            <person name="Pauvert C."/>
            <person name="Hitch T.C.A."/>
            <person name="Clavel T."/>
        </authorList>
    </citation>
    <scope>NUCLEOTIDE SEQUENCE [LARGE SCALE GENOMIC DNA]</scope>
    <source>
        <strain evidence="4 5">CLA-JM-H44</strain>
    </source>
</reference>
<evidence type="ECO:0000256" key="2">
    <source>
        <dbReference type="SAM" id="SignalP"/>
    </source>
</evidence>
<evidence type="ECO:0000313" key="4">
    <source>
        <dbReference type="EMBL" id="MEQ2439245.1"/>
    </source>
</evidence>
<feature type="chain" id="PRO_5046121221" description="SpoVT-AbrB domain-containing protein" evidence="2">
    <location>
        <begin position="24"/>
        <end position="175"/>
    </location>
</feature>
<dbReference type="RefSeq" id="WP_349217490.1">
    <property type="nucleotide sequence ID" value="NZ_JBBMFD010000001.1"/>
</dbReference>
<comment type="caution">
    <text evidence="4">The sequence shown here is derived from an EMBL/GenBank/DDBJ whole genome shotgun (WGS) entry which is preliminary data.</text>
</comment>
<evidence type="ECO:0000313" key="5">
    <source>
        <dbReference type="Proteomes" id="UP001489509"/>
    </source>
</evidence>
<keyword evidence="1" id="KW-0238">DNA-binding</keyword>
<accession>A0ABV1DXL7</accession>
<organism evidence="4 5">
    <name type="scientific">Solibaculum intestinale</name>
    <dbReference type="NCBI Taxonomy" id="3133165"/>
    <lineage>
        <taxon>Bacteria</taxon>
        <taxon>Bacillati</taxon>
        <taxon>Bacillota</taxon>
        <taxon>Clostridia</taxon>
        <taxon>Eubacteriales</taxon>
        <taxon>Oscillospiraceae</taxon>
        <taxon>Solibaculum</taxon>
    </lineage>
</organism>
<feature type="signal peptide" evidence="2">
    <location>
        <begin position="1"/>
        <end position="23"/>
    </location>
</feature>
<evidence type="ECO:0000256" key="1">
    <source>
        <dbReference type="PROSITE-ProRule" id="PRU01076"/>
    </source>
</evidence>
<evidence type="ECO:0000259" key="3">
    <source>
        <dbReference type="PROSITE" id="PS51740"/>
    </source>
</evidence>
<gene>
    <name evidence="4" type="ORF">WMO26_00210</name>
</gene>
<dbReference type="EMBL" id="JBBMFD010000001">
    <property type="protein sequence ID" value="MEQ2439245.1"/>
    <property type="molecule type" value="Genomic_DNA"/>
</dbReference>
<sequence>MNKTKRITAVALMLMLLTAVLCGCSEGEKTIKSSDGKYQMTVPDSWSDRIEEAGKEVLLSTGNKSDNRFVMVSEVSAESMGELSLEEYLETFTSYFANQVSNFTLGGPEAVTVNGYSGYQTRVSGQTGGEDTTYWITILDYGESVPCLVSWGFTDNAEKAKADLDKVVNTFGPAA</sequence>
<dbReference type="Proteomes" id="UP001489509">
    <property type="component" value="Unassembled WGS sequence"/>
</dbReference>
<keyword evidence="5" id="KW-1185">Reference proteome</keyword>
<name>A0ABV1DXL7_9FIRM</name>
<proteinExistence type="predicted"/>
<feature type="domain" description="SpoVT-AbrB" evidence="3">
    <location>
        <begin position="29"/>
        <end position="76"/>
    </location>
</feature>
<keyword evidence="2" id="KW-0732">Signal</keyword>